<organism evidence="2 3">
    <name type="scientific">Bifidobacterium breve MCC 1128</name>
    <dbReference type="NCBI Taxonomy" id="1365965"/>
    <lineage>
        <taxon>Bacteria</taxon>
        <taxon>Bacillati</taxon>
        <taxon>Actinomycetota</taxon>
        <taxon>Actinomycetes</taxon>
        <taxon>Bifidobacteriales</taxon>
        <taxon>Bifidobacteriaceae</taxon>
        <taxon>Bifidobacterium</taxon>
    </lineage>
</organism>
<comment type="caution">
    <text evidence="2">The sequence shown here is derived from an EMBL/GenBank/DDBJ whole genome shotgun (WGS) entry which is preliminary data.</text>
</comment>
<reference evidence="2 3" key="1">
    <citation type="journal article" date="2015" name="Int J Genomics">
        <title>Comparative Genomics Revealed Genetic Diversity and Species/Strain-Level Differences in Carbohydrate Metabolism of Three Probiotic Bifidobacterial Species.</title>
        <authorList>
            <person name="Odamaki T."/>
            <person name="Horigome A."/>
            <person name="Sugahara H."/>
            <person name="Hashikura N."/>
            <person name="Minami J."/>
            <person name="Xiao J.Z."/>
            <person name="Abe F."/>
        </authorList>
    </citation>
    <scope>NUCLEOTIDE SEQUENCE [LARGE SCALE GENOMIC DNA]</scope>
    <source>
        <strain evidence="2 3">MCC 1128</strain>
    </source>
</reference>
<proteinExistence type="predicted"/>
<dbReference type="AlphaFoldDB" id="A0A0L7B656"/>
<gene>
    <name evidence="2" type="ORF">BBM1128_02135</name>
</gene>
<dbReference type="PATRIC" id="fig|1365965.3.peg.431"/>
<accession>A0A0L7B656</accession>
<feature type="region of interest" description="Disordered" evidence="1">
    <location>
        <begin position="128"/>
        <end position="148"/>
    </location>
</feature>
<evidence type="ECO:0000313" key="2">
    <source>
        <dbReference type="EMBL" id="KOA42986.1"/>
    </source>
</evidence>
<dbReference type="EMBL" id="AVQD01000003">
    <property type="protein sequence ID" value="KOA42986.1"/>
    <property type="molecule type" value="Genomic_DNA"/>
</dbReference>
<evidence type="ECO:0000313" key="3">
    <source>
        <dbReference type="Proteomes" id="UP000037193"/>
    </source>
</evidence>
<dbReference type="RefSeq" id="WP_052789139.1">
    <property type="nucleotide sequence ID" value="NZ_AVQD01000003.1"/>
</dbReference>
<dbReference type="Proteomes" id="UP000037193">
    <property type="component" value="Unassembled WGS sequence"/>
</dbReference>
<name>A0A0L7B656_BIFBR</name>
<sequence length="170" mass="19342">MSVLYHGGVPDLNTGDIIEPGHSRDNFDDCPICRARREQGADAPIDATLHPDQVYCTPDRLYAHFHASMYGRGNVYQVRPANCTLTRSGEDSIESYRCDRLEVVRVVDVHVTLTWKERRKLARKWAKADKERDGKALDPNPVPRNATPEMLARWQEREIALAERQMGGGR</sequence>
<evidence type="ECO:0000256" key="1">
    <source>
        <dbReference type="SAM" id="MobiDB-lite"/>
    </source>
</evidence>
<protein>
    <submittedName>
        <fullName evidence="2">Uncharacterized protein</fullName>
    </submittedName>
</protein>